<evidence type="ECO:0000313" key="2">
    <source>
        <dbReference type="Proteomes" id="UP000179243"/>
    </source>
</evidence>
<dbReference type="EMBL" id="MFYX01000120">
    <property type="protein sequence ID" value="OGK01733.1"/>
    <property type="molecule type" value="Genomic_DNA"/>
</dbReference>
<organism evidence="1 2">
    <name type="scientific">Candidatus Raymondbacteria bacterium RIFOXYD12_FULL_49_13</name>
    <dbReference type="NCBI Taxonomy" id="1817890"/>
    <lineage>
        <taxon>Bacteria</taxon>
        <taxon>Raymondiibacteriota</taxon>
    </lineage>
</organism>
<gene>
    <name evidence="1" type="ORF">A2519_22950</name>
</gene>
<proteinExistence type="predicted"/>
<protein>
    <submittedName>
        <fullName evidence="1">Uncharacterized protein</fullName>
    </submittedName>
</protein>
<comment type="caution">
    <text evidence="1">The sequence shown here is derived from an EMBL/GenBank/DDBJ whole genome shotgun (WGS) entry which is preliminary data.</text>
</comment>
<accession>A0A1F7F573</accession>
<dbReference type="Proteomes" id="UP000179243">
    <property type="component" value="Unassembled WGS sequence"/>
</dbReference>
<dbReference type="AlphaFoldDB" id="A0A1F7F573"/>
<evidence type="ECO:0000313" key="1">
    <source>
        <dbReference type="EMBL" id="OGK01733.1"/>
    </source>
</evidence>
<reference evidence="1 2" key="1">
    <citation type="journal article" date="2016" name="Nat. Commun.">
        <title>Thousands of microbial genomes shed light on interconnected biogeochemical processes in an aquifer system.</title>
        <authorList>
            <person name="Anantharaman K."/>
            <person name="Brown C.T."/>
            <person name="Hug L.A."/>
            <person name="Sharon I."/>
            <person name="Castelle C.J."/>
            <person name="Probst A.J."/>
            <person name="Thomas B.C."/>
            <person name="Singh A."/>
            <person name="Wilkins M.J."/>
            <person name="Karaoz U."/>
            <person name="Brodie E.L."/>
            <person name="Williams K.H."/>
            <person name="Hubbard S.S."/>
            <person name="Banfield J.F."/>
        </authorList>
    </citation>
    <scope>NUCLEOTIDE SEQUENCE [LARGE SCALE GENOMIC DNA]</scope>
</reference>
<name>A0A1F7F573_UNCRA</name>
<sequence>MNPFNTKNLTKLKDILSNDYIPFLGGRPIRTQPITHAEIADLKIDLWNAKTVEDFLETLKKP</sequence>